<dbReference type="AlphaFoldDB" id="A0AAV5WXE1"/>
<gene>
    <name evidence="1" type="ORF">PFISCL1PPCAC_25581</name>
</gene>
<protein>
    <submittedName>
        <fullName evidence="1">Uncharacterized protein</fullName>
    </submittedName>
</protein>
<dbReference type="EMBL" id="BTSY01000006">
    <property type="protein sequence ID" value="GMT34284.1"/>
    <property type="molecule type" value="Genomic_DNA"/>
</dbReference>
<organism evidence="1 2">
    <name type="scientific">Pristionchus fissidentatus</name>
    <dbReference type="NCBI Taxonomy" id="1538716"/>
    <lineage>
        <taxon>Eukaryota</taxon>
        <taxon>Metazoa</taxon>
        <taxon>Ecdysozoa</taxon>
        <taxon>Nematoda</taxon>
        <taxon>Chromadorea</taxon>
        <taxon>Rhabditida</taxon>
        <taxon>Rhabditina</taxon>
        <taxon>Diplogasteromorpha</taxon>
        <taxon>Diplogasteroidea</taxon>
        <taxon>Neodiplogasteridae</taxon>
        <taxon>Pristionchus</taxon>
    </lineage>
</organism>
<proteinExistence type="predicted"/>
<reference evidence="1" key="1">
    <citation type="submission" date="2023-10" db="EMBL/GenBank/DDBJ databases">
        <title>Genome assembly of Pristionchus species.</title>
        <authorList>
            <person name="Yoshida K."/>
            <person name="Sommer R.J."/>
        </authorList>
    </citation>
    <scope>NUCLEOTIDE SEQUENCE</scope>
    <source>
        <strain evidence="1">RS5133</strain>
    </source>
</reference>
<dbReference type="Proteomes" id="UP001432322">
    <property type="component" value="Unassembled WGS sequence"/>
</dbReference>
<evidence type="ECO:0000313" key="1">
    <source>
        <dbReference type="EMBL" id="GMT34284.1"/>
    </source>
</evidence>
<accession>A0AAV5WXE1</accession>
<name>A0AAV5WXE1_9BILA</name>
<evidence type="ECO:0000313" key="2">
    <source>
        <dbReference type="Proteomes" id="UP001432322"/>
    </source>
</evidence>
<comment type="caution">
    <text evidence="1">The sequence shown here is derived from an EMBL/GenBank/DDBJ whole genome shotgun (WGS) entry which is preliminary data.</text>
</comment>
<sequence>LLGVLQTIFPSISADTTQKCLEVSMRRLSELETKYIGLHVTCHSGRDKSLIEKEDYHSL</sequence>
<keyword evidence="2" id="KW-1185">Reference proteome</keyword>
<feature type="non-terminal residue" evidence="1">
    <location>
        <position position="1"/>
    </location>
</feature>